<evidence type="ECO:0000259" key="6">
    <source>
        <dbReference type="Pfam" id="PF07992"/>
    </source>
</evidence>
<feature type="domain" description="FAD/NAD(P)-binding" evidence="6">
    <location>
        <begin position="10"/>
        <end position="344"/>
    </location>
</feature>
<dbReference type="InterPro" id="IPR036188">
    <property type="entry name" value="FAD/NAD-bd_sf"/>
</dbReference>
<comment type="similarity">
    <text evidence="2">Belongs to the NADH dehydrogenase family.</text>
</comment>
<dbReference type="PRINTS" id="PR00368">
    <property type="entry name" value="FADPNR"/>
</dbReference>
<dbReference type="EC" id="1.6.99.3" evidence="7"/>
<evidence type="ECO:0000256" key="2">
    <source>
        <dbReference type="ARBA" id="ARBA00005272"/>
    </source>
</evidence>
<keyword evidence="8" id="KW-1185">Reference proteome</keyword>
<dbReference type="AlphaFoldDB" id="A0A132BRS7"/>
<dbReference type="Proteomes" id="UP000068382">
    <property type="component" value="Unassembled WGS sequence"/>
</dbReference>
<accession>A0A132BRS7</accession>
<sequence length="439" mass="48221">MTLRKTNPPRIVIVGAGAAGLNLATRLSRSLGRKKAAEITLVDENLTHMWKPSLHEYSVGTKGSDEEISLLEHSHRNRYNFRLGRFAGIDRDRCMVQLDPVNDLHNRPLAPLRSLPYDILVLAIGSRSNDFGTPGIKEHCLMLDTPTQAKRLQSELLNLFLRLETGALGKDHSTININIVGGGATGVELAAELREATEQLAHNGIDRLRDPGIVHIRIIEAAPRVLAALPEKVSKKVTRHLGELSVAVSVNARVQHVTSQEVHLADGTILPSTLTIWAAGIKAPEVVGTLSTLETGSLGRLKVRPTLQSTHDEKIYVIGDCAECFWPEKDGFLPPRAQVATQQAEFLEAQLTAHLAGKPLRNFHYIDRGSLVAISQEGAVAALMGKAIGTVTFEGWLARRAYNYLHFQHLSSVQGWLRAVVLTALGKAMRRVRPRLKLH</sequence>
<evidence type="ECO:0000313" key="7">
    <source>
        <dbReference type="EMBL" id="KUP91024.1"/>
    </source>
</evidence>
<dbReference type="PATRIC" id="fig|1768241.3.peg.4326"/>
<name>A0A132BRS7_9RHOB</name>
<dbReference type="EMBL" id="LPUY01000128">
    <property type="protein sequence ID" value="KUP91024.1"/>
    <property type="molecule type" value="Genomic_DNA"/>
</dbReference>
<comment type="caution">
    <text evidence="7">The sequence shown here is derived from an EMBL/GenBank/DDBJ whole genome shotgun (WGS) entry which is preliminary data.</text>
</comment>
<dbReference type="GO" id="GO:0019646">
    <property type="term" value="P:aerobic electron transport chain"/>
    <property type="evidence" value="ECO:0007669"/>
    <property type="project" value="TreeGrafter"/>
</dbReference>
<evidence type="ECO:0000256" key="1">
    <source>
        <dbReference type="ARBA" id="ARBA00001974"/>
    </source>
</evidence>
<evidence type="ECO:0000256" key="4">
    <source>
        <dbReference type="ARBA" id="ARBA00022827"/>
    </source>
</evidence>
<dbReference type="SUPFAM" id="SSF51905">
    <property type="entry name" value="FAD/NAD(P)-binding domain"/>
    <property type="match status" value="2"/>
</dbReference>
<dbReference type="PANTHER" id="PTHR42913:SF3">
    <property type="entry name" value="64 KDA MITOCHONDRIAL NADH DEHYDROGENASE (EUROFUNG)"/>
    <property type="match status" value="1"/>
</dbReference>
<dbReference type="InterPro" id="IPR051169">
    <property type="entry name" value="NADH-Q_oxidoreductase"/>
</dbReference>
<dbReference type="PANTHER" id="PTHR42913">
    <property type="entry name" value="APOPTOSIS-INDUCING FACTOR 1"/>
    <property type="match status" value="1"/>
</dbReference>
<organism evidence="7 8">
    <name type="scientific">Tritonibacter horizontis</name>
    <dbReference type="NCBI Taxonomy" id="1768241"/>
    <lineage>
        <taxon>Bacteria</taxon>
        <taxon>Pseudomonadati</taxon>
        <taxon>Pseudomonadota</taxon>
        <taxon>Alphaproteobacteria</taxon>
        <taxon>Rhodobacterales</taxon>
        <taxon>Paracoccaceae</taxon>
        <taxon>Tritonibacter</taxon>
    </lineage>
</organism>
<dbReference type="InterPro" id="IPR023753">
    <property type="entry name" value="FAD/NAD-binding_dom"/>
</dbReference>
<dbReference type="RefSeq" id="WP_068248304.1">
    <property type="nucleotide sequence ID" value="NZ_LPUY01000128.1"/>
</dbReference>
<dbReference type="Gene3D" id="3.50.50.100">
    <property type="match status" value="1"/>
</dbReference>
<gene>
    <name evidence="7" type="primary">ndh</name>
    <name evidence="7" type="ORF">TRIHO_41410</name>
</gene>
<evidence type="ECO:0000256" key="5">
    <source>
        <dbReference type="ARBA" id="ARBA00023002"/>
    </source>
</evidence>
<keyword evidence="3" id="KW-0285">Flavoprotein</keyword>
<keyword evidence="5 7" id="KW-0560">Oxidoreductase</keyword>
<protein>
    <submittedName>
        <fullName evidence="7">NADH dehydrogenase</fullName>
        <ecNumber evidence="7">1.6.99.3</ecNumber>
    </submittedName>
</protein>
<proteinExistence type="inferred from homology"/>
<comment type="cofactor">
    <cofactor evidence="1">
        <name>FAD</name>
        <dbReference type="ChEBI" id="CHEBI:57692"/>
    </cofactor>
</comment>
<reference evidence="7 8" key="1">
    <citation type="submission" date="2015-12" db="EMBL/GenBank/DDBJ databases">
        <title>Genome sequence of the marine Rhodobacteraceae strain O3.65, Candidatus Tritonibacter horizontis.</title>
        <authorList>
            <person name="Poehlein A."/>
            <person name="Giebel H.A."/>
            <person name="Voget S."/>
            <person name="Brinkhoff T."/>
        </authorList>
    </citation>
    <scope>NUCLEOTIDE SEQUENCE [LARGE SCALE GENOMIC DNA]</scope>
    <source>
        <strain evidence="7 8">O3.65</strain>
    </source>
</reference>
<evidence type="ECO:0000256" key="3">
    <source>
        <dbReference type="ARBA" id="ARBA00022630"/>
    </source>
</evidence>
<dbReference type="PRINTS" id="PR00411">
    <property type="entry name" value="PNDRDTASEI"/>
</dbReference>
<dbReference type="Pfam" id="PF07992">
    <property type="entry name" value="Pyr_redox_2"/>
    <property type="match status" value="1"/>
</dbReference>
<dbReference type="OrthoDB" id="9781621at2"/>
<evidence type="ECO:0000313" key="8">
    <source>
        <dbReference type="Proteomes" id="UP000068382"/>
    </source>
</evidence>
<dbReference type="GO" id="GO:0003955">
    <property type="term" value="F:NAD(P)H dehydrogenase (quinone) activity"/>
    <property type="evidence" value="ECO:0007669"/>
    <property type="project" value="TreeGrafter"/>
</dbReference>
<keyword evidence="4" id="KW-0274">FAD</keyword>